<sequence length="233" mass="24574">MDKYKLWVLGLAVVMVGILAMGWFVGVDPQLQAKAAADEQRVSVEAQNDATVQTIAKLKGDFESIDALRAELAGLRSSIPADGDLPAFLTQLDTLAAESGTTVTSLTVAEAIEYTAPETSVVVPPAEAPAEDSGEEAAEGDEAAETDAAASEPEGPETPTVITDARISAENFVAIPITVNVQGDRDGVRSFVDKLQHGPRLFMATQLSMAPKDDAPELLVTVVTGYIYTLLEK</sequence>
<evidence type="ECO:0008006" key="5">
    <source>
        <dbReference type="Google" id="ProtNLM"/>
    </source>
</evidence>
<keyword evidence="2" id="KW-0472">Membrane</keyword>
<evidence type="ECO:0000256" key="2">
    <source>
        <dbReference type="SAM" id="Phobius"/>
    </source>
</evidence>
<dbReference type="RefSeq" id="WP_108963014.1">
    <property type="nucleotide sequence ID" value="NZ_QEFB01000010.1"/>
</dbReference>
<organism evidence="3 4">
    <name type="scientific">Mycetocola zhujimingii</name>
    <dbReference type="NCBI Taxonomy" id="2079792"/>
    <lineage>
        <taxon>Bacteria</taxon>
        <taxon>Bacillati</taxon>
        <taxon>Actinomycetota</taxon>
        <taxon>Actinomycetes</taxon>
        <taxon>Micrococcales</taxon>
        <taxon>Microbacteriaceae</taxon>
        <taxon>Mycetocola</taxon>
    </lineage>
</organism>
<name>A0A2U1TD82_9MICO</name>
<proteinExistence type="predicted"/>
<dbReference type="EMBL" id="QEFB01000010">
    <property type="protein sequence ID" value="PWC06733.1"/>
    <property type="molecule type" value="Genomic_DNA"/>
</dbReference>
<evidence type="ECO:0000313" key="3">
    <source>
        <dbReference type="EMBL" id="PWC06733.1"/>
    </source>
</evidence>
<dbReference type="Proteomes" id="UP000244962">
    <property type="component" value="Unassembled WGS sequence"/>
</dbReference>
<reference evidence="4" key="1">
    <citation type="submission" date="2018-04" db="EMBL/GenBank/DDBJ databases">
        <authorList>
            <person name="Liu S."/>
            <person name="Wang Z."/>
            <person name="Li J."/>
        </authorList>
    </citation>
    <scope>NUCLEOTIDE SEQUENCE [LARGE SCALE GENOMIC DNA]</scope>
    <source>
        <strain evidence="4">622</strain>
    </source>
</reference>
<protein>
    <recommendedName>
        <fullName evidence="5">Pilus assembly protein PilO</fullName>
    </recommendedName>
</protein>
<keyword evidence="2" id="KW-0812">Transmembrane</keyword>
<dbReference type="Gene3D" id="3.30.70.60">
    <property type="match status" value="1"/>
</dbReference>
<evidence type="ECO:0000256" key="1">
    <source>
        <dbReference type="SAM" id="MobiDB-lite"/>
    </source>
</evidence>
<keyword evidence="4" id="KW-1185">Reference proteome</keyword>
<dbReference type="InterPro" id="IPR014717">
    <property type="entry name" value="Transl_elong_EF1B/ribsomal_bS6"/>
</dbReference>
<accession>A0A2U1TD82</accession>
<comment type="caution">
    <text evidence="3">The sequence shown here is derived from an EMBL/GenBank/DDBJ whole genome shotgun (WGS) entry which is preliminary data.</text>
</comment>
<evidence type="ECO:0000313" key="4">
    <source>
        <dbReference type="Proteomes" id="UP000244962"/>
    </source>
</evidence>
<feature type="region of interest" description="Disordered" evidence="1">
    <location>
        <begin position="124"/>
        <end position="159"/>
    </location>
</feature>
<gene>
    <name evidence="3" type="ORF">DF223_09730</name>
</gene>
<keyword evidence="2" id="KW-1133">Transmembrane helix</keyword>
<feature type="compositionally biased region" description="Acidic residues" evidence="1">
    <location>
        <begin position="129"/>
        <end position="145"/>
    </location>
</feature>
<dbReference type="AlphaFoldDB" id="A0A2U1TD82"/>
<feature type="transmembrane region" description="Helical" evidence="2">
    <location>
        <begin position="6"/>
        <end position="25"/>
    </location>
</feature>